<protein>
    <submittedName>
        <fullName evidence="3">Spore maturation protein</fullName>
    </submittedName>
</protein>
<feature type="transmembrane region" description="Helical" evidence="1">
    <location>
        <begin position="12"/>
        <end position="32"/>
    </location>
</feature>
<dbReference type="Proteomes" id="UP000441717">
    <property type="component" value="Unassembled WGS sequence"/>
</dbReference>
<feature type="transmembrane region" description="Helical" evidence="1">
    <location>
        <begin position="152"/>
        <end position="172"/>
    </location>
</feature>
<reference evidence="3 4" key="1">
    <citation type="submission" date="2019-10" db="EMBL/GenBank/DDBJ databases">
        <title>Comparative genomics of sulfur disproportionating microorganisms.</title>
        <authorList>
            <person name="Ward L.M."/>
            <person name="Bertran E."/>
            <person name="Johnston D."/>
        </authorList>
    </citation>
    <scope>NUCLEOTIDE SEQUENCE [LARGE SCALE GENOMIC DNA]</scope>
    <source>
        <strain evidence="3 4">DSM 14055</strain>
    </source>
</reference>
<dbReference type="RefSeq" id="WP_152945554.1">
    <property type="nucleotide sequence ID" value="NZ_WHYR01000009.1"/>
</dbReference>
<dbReference type="OrthoDB" id="9805623at2"/>
<comment type="caution">
    <text evidence="3">The sequence shown here is derived from an EMBL/GenBank/DDBJ whole genome shotgun (WGS) entry which is preliminary data.</text>
</comment>
<keyword evidence="1" id="KW-1133">Transmembrane helix</keyword>
<dbReference type="GO" id="GO:0005886">
    <property type="term" value="C:plasma membrane"/>
    <property type="evidence" value="ECO:0007669"/>
    <property type="project" value="TreeGrafter"/>
</dbReference>
<keyword evidence="1" id="KW-0472">Membrane</keyword>
<evidence type="ECO:0000259" key="2">
    <source>
        <dbReference type="Pfam" id="PF07670"/>
    </source>
</evidence>
<organism evidence="3 4">
    <name type="scientific">Desulfofundulus thermobenzoicus</name>
    <dbReference type="NCBI Taxonomy" id="29376"/>
    <lineage>
        <taxon>Bacteria</taxon>
        <taxon>Bacillati</taxon>
        <taxon>Bacillota</taxon>
        <taxon>Clostridia</taxon>
        <taxon>Eubacteriales</taxon>
        <taxon>Peptococcaceae</taxon>
        <taxon>Desulfofundulus</taxon>
    </lineage>
</organism>
<gene>
    <name evidence="3" type="ORF">GFC01_04995</name>
</gene>
<feature type="domain" description="Nucleoside transporter/FeoB GTPase Gate" evidence="2">
    <location>
        <begin position="47"/>
        <end position="147"/>
    </location>
</feature>
<evidence type="ECO:0000256" key="1">
    <source>
        <dbReference type="SAM" id="Phobius"/>
    </source>
</evidence>
<dbReference type="AlphaFoldDB" id="A0A6N7INN3"/>
<accession>A0A6N7INN3</accession>
<evidence type="ECO:0000313" key="4">
    <source>
        <dbReference type="Proteomes" id="UP000441717"/>
    </source>
</evidence>
<dbReference type="InterPro" id="IPR011642">
    <property type="entry name" value="Gate_dom"/>
</dbReference>
<keyword evidence="1" id="KW-0812">Transmembrane</keyword>
<sequence length="180" mass="19043">MYEIINEISRWAIPLTLLLVPLAAMLRGVSVFETFVEGAAQGFATAIKTIPYLVAMLVAISIFRASGAMDVLVRVLSPLLDPLGFPAEVLPHAIMRPLSGGAALGVATDIIATHGPDSFIGRLVSTMQGSTDTTFYVLTLYFGSVGISRYRYAIISGLVADFTSLVASVFIVQKVFGAGG</sequence>
<dbReference type="PANTHER" id="PTHR35793">
    <property type="entry name" value="INNER MEMBRANE PROTEIN YJIG"/>
    <property type="match status" value="1"/>
</dbReference>
<dbReference type="Pfam" id="PF07670">
    <property type="entry name" value="Gate"/>
    <property type="match status" value="1"/>
</dbReference>
<dbReference type="EMBL" id="WHYR01000009">
    <property type="protein sequence ID" value="MQL51626.1"/>
    <property type="molecule type" value="Genomic_DNA"/>
</dbReference>
<dbReference type="PANTHER" id="PTHR35793:SF2">
    <property type="entry name" value="INNER MEMBRANE PROTEIN YJIG"/>
    <property type="match status" value="1"/>
</dbReference>
<proteinExistence type="predicted"/>
<dbReference type="InterPro" id="IPR052549">
    <property type="entry name" value="SpmB"/>
</dbReference>
<name>A0A6N7INN3_9FIRM</name>
<feature type="transmembrane region" description="Helical" evidence="1">
    <location>
        <begin position="52"/>
        <end position="73"/>
    </location>
</feature>
<keyword evidence="4" id="KW-1185">Reference proteome</keyword>
<evidence type="ECO:0000313" key="3">
    <source>
        <dbReference type="EMBL" id="MQL51626.1"/>
    </source>
</evidence>